<evidence type="ECO:0000256" key="2">
    <source>
        <dbReference type="SAM" id="MobiDB-lite"/>
    </source>
</evidence>
<feature type="domain" description="Centromere protein J C-terminal" evidence="3">
    <location>
        <begin position="1212"/>
        <end position="1246"/>
    </location>
</feature>
<dbReference type="GO" id="GO:0060271">
    <property type="term" value="P:cilium assembly"/>
    <property type="evidence" value="ECO:0007669"/>
    <property type="project" value="TreeGrafter"/>
</dbReference>
<feature type="compositionally biased region" description="Basic and acidic residues" evidence="2">
    <location>
        <begin position="185"/>
        <end position="207"/>
    </location>
</feature>
<dbReference type="Pfam" id="PF07202">
    <property type="entry name" value="Tcp10_C"/>
    <property type="match status" value="4"/>
</dbReference>
<feature type="compositionally biased region" description="Polar residues" evidence="2">
    <location>
        <begin position="714"/>
        <end position="725"/>
    </location>
</feature>
<feature type="domain" description="Centromere protein J C-terminal" evidence="3">
    <location>
        <begin position="1251"/>
        <end position="1280"/>
    </location>
</feature>
<dbReference type="GO" id="GO:0005814">
    <property type="term" value="C:centriole"/>
    <property type="evidence" value="ECO:0007669"/>
    <property type="project" value="TreeGrafter"/>
</dbReference>
<dbReference type="GO" id="GO:0061511">
    <property type="term" value="P:centriole elongation"/>
    <property type="evidence" value="ECO:0007669"/>
    <property type="project" value="TreeGrafter"/>
</dbReference>
<gene>
    <name evidence="5" type="ORF">JOB18_033645</name>
</gene>
<protein>
    <recommendedName>
        <fullName evidence="7">Centromere protein J</fullName>
    </recommendedName>
</protein>
<sequence length="1293" mass="144132">MSSPDGLRYSQAEFLARWMPSSNRAGVILSPSTDLVASLRHVSSAGSSSSSPAKPDNSFSSDFAPLPASADSSCLTVDGFAAHSSGGERAGSDSPVAALCPVSGSTPAHMDSLDEMAGSSQDASLMMKLEELRKWQQHMQEQLKAHQLEELLLLQEEQQRLLGMMNGSEDCTADDSECFVLSPTTRREGPPRSQTHMEEDNDHEDTWNSADHEDVFQEHDDTLVSSYSDNMTENRGRKEDAVLQDRPIKPGIGGHKQTFEELLEEQLRLEEQRLKSARQQQSGDVAEAAVQAPPRRPFLKRGEGLSRFTNNRKAPLRKKEVKTDSRPQQAQVRVMSRSNSEPTAIQRGSTNGVQRLPVQRKTAILNKENRLKGLISPPQLIRADGKTARTVLGSYQRLNTEGAELRLSKQQNTRTAGLSAQTARKPGPHNTLPNPVTKQVGVLGAEHYSSPKERGMESAEDRTTMSEEEGGGDKVPVHSFELSFQEKFQSWESDRQLENLELGEFELLEQAADELSFSSNSSFVMKVLQMDQHHRQLQVAQGLHQRRLSSTPIKSPARGELQRSCSSDGLPRKSSSVNSEAFAVKETDVSVKNQRRSIEEKEEQDKHEDSASSCSGSESEDQEEVMVKASLCPSNFSFPTQSHRPYDKWSYQDEDSRRASDGTQGGDEESHGNADESTLIEDKDAQRGRVVFDDDDTWNDVDEISVQLDDDSGRNSPVSKATAASVSPPMQILLRKVAASKVVTLDTEMSTNQEPDPPPLPPASQLMTKLFPSLKPKTQSAPLPPPAATSVAPESKKPAEETSQQLQSRQLRERLVELEIEIERFQKENLALAKLKQENEKNQENLRKERLEFERTKAEESAKFEEYKKEENKKLQRERKLFEKHVLAARAIPDKKEREEIQVLKQQLNSLQEELRRKESRWASSHSRQRQHIDSLSEENSSLRDEIRMLEKLRLSSLKKTPVSAEKDKETKDGPRMFPNNLSTVTKGVKFASPLDSRGSSSCSSSSPPQGGAAAAAYRRSSSEIGQGVAAGMKSSLRRPSGAGTPSSSSSSSLPVRRTEEQSTAGNRSQDKPPNHKQSENCSPNRDSVSTELESREAQEAETTQEVITHPDGKIEKVLVGGDRVILFPNGTRKEVSADELTVKVTFFNGDTKQITADQRVIYFYSEAQTTHITFPDGMEVLHFPNNQTEKHFPDGRKEITFPDQMVKNLFPDGREESVLTDGTIIQVNPDGTKEIHFNTGQREIHTADYKRREYPDGTVKTVYSDGRQETHYPTGRVRIKDKDGNVLMDKRA</sequence>
<dbReference type="GO" id="GO:0015631">
    <property type="term" value="F:tubulin binding"/>
    <property type="evidence" value="ECO:0007669"/>
    <property type="project" value="TreeGrafter"/>
</dbReference>
<dbReference type="InterPro" id="IPR026581">
    <property type="entry name" value="TCP10L/CENPJ"/>
</dbReference>
<feature type="compositionally biased region" description="Low complexity" evidence="2">
    <location>
        <begin position="40"/>
        <end position="61"/>
    </location>
</feature>
<dbReference type="InterPro" id="IPR009852">
    <property type="entry name" value="CENPJ_C_dom"/>
</dbReference>
<dbReference type="Pfam" id="PF25779">
    <property type="entry name" value="Tubulin-bind_CPAP"/>
    <property type="match status" value="1"/>
</dbReference>
<feature type="compositionally biased region" description="Low complexity" evidence="2">
    <location>
        <begin position="993"/>
        <end position="1020"/>
    </location>
</feature>
<feature type="compositionally biased region" description="Polar residues" evidence="2">
    <location>
        <begin position="632"/>
        <end position="643"/>
    </location>
</feature>
<dbReference type="PANTHER" id="PTHR10331">
    <property type="entry name" value="T COMPLEX PROTEIN 10"/>
    <property type="match status" value="1"/>
</dbReference>
<feature type="compositionally biased region" description="Polar residues" evidence="2">
    <location>
        <begin position="326"/>
        <end position="348"/>
    </location>
</feature>
<feature type="region of interest" description="Disordered" evidence="2">
    <location>
        <begin position="315"/>
        <end position="348"/>
    </location>
</feature>
<evidence type="ECO:0008006" key="7">
    <source>
        <dbReference type="Google" id="ProtNLM"/>
    </source>
</evidence>
<dbReference type="InterPro" id="IPR058029">
    <property type="entry name" value="Tubulin-bd_CENPJ"/>
</dbReference>
<feature type="compositionally biased region" description="Basic and acidic residues" evidence="2">
    <location>
        <begin position="644"/>
        <end position="660"/>
    </location>
</feature>
<evidence type="ECO:0000313" key="6">
    <source>
        <dbReference type="Proteomes" id="UP000693946"/>
    </source>
</evidence>
<feature type="compositionally biased region" description="Acidic residues" evidence="2">
    <location>
        <begin position="693"/>
        <end position="703"/>
    </location>
</feature>
<reference evidence="5 6" key="1">
    <citation type="journal article" date="2021" name="Sci. Rep.">
        <title>Chromosome anchoring in Senegalese sole (Solea senegalensis) reveals sex-associated markers and genome rearrangements in flatfish.</title>
        <authorList>
            <person name="Guerrero-Cozar I."/>
            <person name="Gomez-Garrido J."/>
            <person name="Berbel C."/>
            <person name="Martinez-Blanch J.F."/>
            <person name="Alioto T."/>
            <person name="Claros M.G."/>
            <person name="Gagnaire P.A."/>
            <person name="Manchado M."/>
        </authorList>
    </citation>
    <scope>NUCLEOTIDE SEQUENCE [LARGE SCALE GENOMIC DNA]</scope>
    <source>
        <strain evidence="5">Sse05_10M</strain>
    </source>
</reference>
<feature type="compositionally biased region" description="Basic and acidic residues" evidence="2">
    <location>
        <begin position="1069"/>
        <end position="1079"/>
    </location>
</feature>
<feature type="region of interest" description="Disordered" evidence="2">
    <location>
        <begin position="407"/>
        <end position="476"/>
    </location>
</feature>
<dbReference type="Proteomes" id="UP000693946">
    <property type="component" value="Linkage Group LG2"/>
</dbReference>
<feature type="compositionally biased region" description="Basic and acidic residues" evidence="2">
    <location>
        <begin position="596"/>
        <end position="610"/>
    </location>
</feature>
<evidence type="ECO:0000256" key="1">
    <source>
        <dbReference type="ARBA" id="ARBA00005627"/>
    </source>
</evidence>
<feature type="compositionally biased region" description="Basic and acidic residues" evidence="2">
    <location>
        <begin position="449"/>
        <end position="476"/>
    </location>
</feature>
<feature type="compositionally biased region" description="Polar residues" evidence="2">
    <location>
        <begin position="563"/>
        <end position="579"/>
    </location>
</feature>
<feature type="compositionally biased region" description="Polar residues" evidence="2">
    <location>
        <begin position="408"/>
        <end position="422"/>
    </location>
</feature>
<organism evidence="5 6">
    <name type="scientific">Solea senegalensis</name>
    <name type="common">Senegalese sole</name>
    <dbReference type="NCBI Taxonomy" id="28829"/>
    <lineage>
        <taxon>Eukaryota</taxon>
        <taxon>Metazoa</taxon>
        <taxon>Chordata</taxon>
        <taxon>Craniata</taxon>
        <taxon>Vertebrata</taxon>
        <taxon>Euteleostomi</taxon>
        <taxon>Actinopterygii</taxon>
        <taxon>Neopterygii</taxon>
        <taxon>Teleostei</taxon>
        <taxon>Neoteleostei</taxon>
        <taxon>Acanthomorphata</taxon>
        <taxon>Carangaria</taxon>
        <taxon>Pleuronectiformes</taxon>
        <taxon>Pleuronectoidei</taxon>
        <taxon>Soleidae</taxon>
        <taxon>Solea</taxon>
    </lineage>
</organism>
<feature type="region of interest" description="Disordered" evidence="2">
    <location>
        <begin position="40"/>
        <end position="63"/>
    </location>
</feature>
<feature type="compositionally biased region" description="Polar residues" evidence="2">
    <location>
        <begin position="1080"/>
        <end position="1092"/>
    </location>
</feature>
<feature type="region of interest" description="Disordered" evidence="2">
    <location>
        <begin position="745"/>
        <end position="809"/>
    </location>
</feature>
<feature type="compositionally biased region" description="Basic and acidic residues" evidence="2">
    <location>
        <begin position="668"/>
        <end position="692"/>
    </location>
</feature>
<evidence type="ECO:0000259" key="3">
    <source>
        <dbReference type="Pfam" id="PF07202"/>
    </source>
</evidence>
<evidence type="ECO:0000313" key="5">
    <source>
        <dbReference type="EMBL" id="KAG7503207.1"/>
    </source>
</evidence>
<proteinExistence type="inferred from homology"/>
<comment type="similarity">
    <text evidence="1">Belongs to the TCP10 family.</text>
</comment>
<name>A0AAV6RGT2_SOLSE</name>
<feature type="region of interest" description="Disordered" evidence="2">
    <location>
        <begin position="541"/>
        <end position="729"/>
    </location>
</feature>
<dbReference type="EMBL" id="JAGKHQ010000012">
    <property type="protein sequence ID" value="KAG7503207.1"/>
    <property type="molecule type" value="Genomic_DNA"/>
</dbReference>
<keyword evidence="6" id="KW-1185">Reference proteome</keyword>
<dbReference type="GO" id="GO:0005813">
    <property type="term" value="C:centrosome"/>
    <property type="evidence" value="ECO:0007669"/>
    <property type="project" value="TreeGrafter"/>
</dbReference>
<evidence type="ECO:0000259" key="4">
    <source>
        <dbReference type="Pfam" id="PF25779"/>
    </source>
</evidence>
<feature type="compositionally biased region" description="Basic and acidic residues" evidence="2">
    <location>
        <begin position="931"/>
        <end position="954"/>
    </location>
</feature>
<feature type="compositionally biased region" description="Basic and acidic residues" evidence="2">
    <location>
        <begin position="965"/>
        <end position="975"/>
    </location>
</feature>
<comment type="caution">
    <text evidence="5">The sequence shown here is derived from an EMBL/GenBank/DDBJ whole genome shotgun (WGS) entry which is preliminary data.</text>
</comment>
<accession>A0AAV6RGT2</accession>
<feature type="domain" description="Centromere protein J C-terminal" evidence="3">
    <location>
        <begin position="1105"/>
        <end position="1136"/>
    </location>
</feature>
<feature type="region of interest" description="Disordered" evidence="2">
    <location>
        <begin position="915"/>
        <end position="1110"/>
    </location>
</feature>
<feature type="domain" description="Centromere protein J C-terminal" evidence="3">
    <location>
        <begin position="1176"/>
        <end position="1204"/>
    </location>
</feature>
<feature type="domain" description="CENPJ tubulin-binding region" evidence="4">
    <location>
        <begin position="244"/>
        <end position="310"/>
    </location>
</feature>
<feature type="region of interest" description="Disordered" evidence="2">
    <location>
        <begin position="182"/>
        <end position="207"/>
    </location>
</feature>
<dbReference type="PANTHER" id="PTHR10331:SF27">
    <property type="entry name" value="CENTROMERE PROTEIN J"/>
    <property type="match status" value="1"/>
</dbReference>